<dbReference type="Proteomes" id="UP001501321">
    <property type="component" value="Unassembled WGS sequence"/>
</dbReference>
<protein>
    <submittedName>
        <fullName evidence="2">Type VI secretion system baseplate subunit TssE</fullName>
    </submittedName>
</protein>
<dbReference type="Gene3D" id="3.10.450.40">
    <property type="match status" value="1"/>
</dbReference>
<dbReference type="InterPro" id="IPR017737">
    <property type="entry name" value="TssE1-like"/>
</dbReference>
<dbReference type="Pfam" id="PF04965">
    <property type="entry name" value="GPW_gp25"/>
    <property type="match status" value="1"/>
</dbReference>
<reference evidence="3" key="1">
    <citation type="journal article" date="2019" name="Int. J. Syst. Evol. Microbiol.">
        <title>The Global Catalogue of Microorganisms (GCM) 10K type strain sequencing project: providing services to taxonomists for standard genome sequencing and annotation.</title>
        <authorList>
            <consortium name="The Broad Institute Genomics Platform"/>
            <consortium name="The Broad Institute Genome Sequencing Center for Infectious Disease"/>
            <person name="Wu L."/>
            <person name="Ma J."/>
        </authorList>
    </citation>
    <scope>NUCLEOTIDE SEQUENCE [LARGE SCALE GENOMIC DNA]</scope>
    <source>
        <strain evidence="3">JCM 32226</strain>
    </source>
</reference>
<dbReference type="InterPro" id="IPR007048">
    <property type="entry name" value="IraD/Gp25-like"/>
</dbReference>
<accession>A0ABP8Q4G4</accession>
<gene>
    <name evidence="2" type="primary">tssE</name>
    <name evidence="2" type="ORF">GCM10023095_14160</name>
</gene>
<evidence type="ECO:0000313" key="2">
    <source>
        <dbReference type="EMBL" id="GAA4497495.1"/>
    </source>
</evidence>
<proteinExistence type="predicted"/>
<dbReference type="InterPro" id="IPR053176">
    <property type="entry name" value="T6SS_TssE1-like"/>
</dbReference>
<dbReference type="EMBL" id="BAABFC010000009">
    <property type="protein sequence ID" value="GAA4497495.1"/>
    <property type="molecule type" value="Genomic_DNA"/>
</dbReference>
<dbReference type="RefSeq" id="WP_345011443.1">
    <property type="nucleotide sequence ID" value="NZ_BAABFC010000009.1"/>
</dbReference>
<dbReference type="SUPFAM" id="SSF160719">
    <property type="entry name" value="gpW/gp25-like"/>
    <property type="match status" value="1"/>
</dbReference>
<dbReference type="PANTHER" id="PTHR38595">
    <property type="entry name" value="CYTOPLASMIC PROTEIN-RELATED"/>
    <property type="match status" value="1"/>
</dbReference>
<name>A0ABP8Q4G4_9GAMM</name>
<dbReference type="NCBIfam" id="TIGR03357">
    <property type="entry name" value="VI_zyme"/>
    <property type="match status" value="1"/>
</dbReference>
<keyword evidence="3" id="KW-1185">Reference proteome</keyword>
<evidence type="ECO:0000259" key="1">
    <source>
        <dbReference type="Pfam" id="PF04965"/>
    </source>
</evidence>
<sequence length="140" mass="15869">MSSLLAWRRGSSASLFDRIRGQEDAASELECLIESVKRQLLQVLNTRPGSCCSAPELGVMDFNDATEGTADIQGRIREAIRHCIRRYEPRIVRVDVCSPPSADSPLEMAFQVTAHVRLETLEQVTSFNIHMDSYRHYRMV</sequence>
<evidence type="ECO:0000313" key="3">
    <source>
        <dbReference type="Proteomes" id="UP001501321"/>
    </source>
</evidence>
<dbReference type="PANTHER" id="PTHR38595:SF2">
    <property type="entry name" value="TYPE VI SECRETION SYSTEM BASEPLATE SUBUNIT TSSE"/>
    <property type="match status" value="1"/>
</dbReference>
<organism evidence="2 3">
    <name type="scientific">Pseudaeromonas paramecii</name>
    <dbReference type="NCBI Taxonomy" id="2138166"/>
    <lineage>
        <taxon>Bacteria</taxon>
        <taxon>Pseudomonadati</taxon>
        <taxon>Pseudomonadota</taxon>
        <taxon>Gammaproteobacteria</taxon>
        <taxon>Aeromonadales</taxon>
        <taxon>Aeromonadaceae</taxon>
        <taxon>Pseudaeromonas</taxon>
    </lineage>
</organism>
<feature type="domain" description="IraD/Gp25-like" evidence="1">
    <location>
        <begin position="33"/>
        <end position="118"/>
    </location>
</feature>
<comment type="caution">
    <text evidence="2">The sequence shown here is derived from an EMBL/GenBank/DDBJ whole genome shotgun (WGS) entry which is preliminary data.</text>
</comment>